<keyword evidence="3" id="KW-0722">Serine protease inhibitor</keyword>
<evidence type="ECO:0000313" key="7">
    <source>
        <dbReference type="Proteomes" id="UP001652740"/>
    </source>
</evidence>
<dbReference type="CTD" id="100272193"/>
<dbReference type="GeneID" id="113522454"/>
<dbReference type="PANTHER" id="PTHR11461">
    <property type="entry name" value="SERINE PROTEASE INHIBITOR, SERPIN"/>
    <property type="match status" value="1"/>
</dbReference>
<dbReference type="AlphaFoldDB" id="A0A6J1X8J7"/>
<evidence type="ECO:0000256" key="4">
    <source>
        <dbReference type="RuleBase" id="RU000411"/>
    </source>
</evidence>
<evidence type="ECO:0000256" key="1">
    <source>
        <dbReference type="ARBA" id="ARBA00009500"/>
    </source>
</evidence>
<dbReference type="InterPro" id="IPR042178">
    <property type="entry name" value="Serpin_sf_1"/>
</dbReference>
<reference evidence="8" key="1">
    <citation type="submission" date="2025-08" db="UniProtKB">
        <authorList>
            <consortium name="RefSeq"/>
        </authorList>
    </citation>
    <scope>IDENTIFICATION</scope>
    <source>
        <tissue evidence="8">Whole larvae</tissue>
    </source>
</reference>
<dbReference type="SMART" id="SM00093">
    <property type="entry name" value="SERPIN"/>
    <property type="match status" value="1"/>
</dbReference>
<name>A0A6J1X8J7_GALME</name>
<dbReference type="InterPro" id="IPR000215">
    <property type="entry name" value="Serpin_fam"/>
</dbReference>
<dbReference type="KEGG" id="gmw:113522454"/>
<dbReference type="Gene3D" id="3.30.497.10">
    <property type="entry name" value="Antithrombin, subunit I, domain 2"/>
    <property type="match status" value="1"/>
</dbReference>
<comment type="similarity">
    <text evidence="1 4">Belongs to the serpin family.</text>
</comment>
<evidence type="ECO:0000313" key="8">
    <source>
        <dbReference type="RefSeq" id="XP_026763935.2"/>
    </source>
</evidence>
<feature type="signal peptide" evidence="5">
    <location>
        <begin position="1"/>
        <end position="25"/>
    </location>
</feature>
<dbReference type="RefSeq" id="XP_026763935.2">
    <property type="nucleotide sequence ID" value="XM_026908134.3"/>
</dbReference>
<dbReference type="OrthoDB" id="7474840at2759"/>
<evidence type="ECO:0000256" key="2">
    <source>
        <dbReference type="ARBA" id="ARBA00022690"/>
    </source>
</evidence>
<organism evidence="7 8">
    <name type="scientific">Galleria mellonella</name>
    <name type="common">Greater wax moth</name>
    <dbReference type="NCBI Taxonomy" id="7137"/>
    <lineage>
        <taxon>Eukaryota</taxon>
        <taxon>Metazoa</taxon>
        <taxon>Ecdysozoa</taxon>
        <taxon>Arthropoda</taxon>
        <taxon>Hexapoda</taxon>
        <taxon>Insecta</taxon>
        <taxon>Pterygota</taxon>
        <taxon>Neoptera</taxon>
        <taxon>Endopterygota</taxon>
        <taxon>Lepidoptera</taxon>
        <taxon>Glossata</taxon>
        <taxon>Ditrysia</taxon>
        <taxon>Pyraloidea</taxon>
        <taxon>Pyralidae</taxon>
        <taxon>Galleriinae</taxon>
        <taxon>Galleria</taxon>
    </lineage>
</organism>
<dbReference type="InParanoid" id="A0A6J1X8J7"/>
<dbReference type="GO" id="GO:0005615">
    <property type="term" value="C:extracellular space"/>
    <property type="evidence" value="ECO:0007669"/>
    <property type="project" value="InterPro"/>
</dbReference>
<dbReference type="PANTHER" id="PTHR11461:SF211">
    <property type="entry name" value="GH10112P-RELATED"/>
    <property type="match status" value="1"/>
</dbReference>
<dbReference type="InterPro" id="IPR042185">
    <property type="entry name" value="Serpin_sf_2"/>
</dbReference>
<keyword evidence="2" id="KW-0646">Protease inhibitor</keyword>
<dbReference type="InterPro" id="IPR036186">
    <property type="entry name" value="Serpin_sf"/>
</dbReference>
<feature type="chain" id="PRO_5027070267" evidence="5">
    <location>
        <begin position="26"/>
        <end position="582"/>
    </location>
</feature>
<sequence length="582" mass="65975">MFIKFNLIVKIVLLCIKIEKMNTTAYDISYFKPFGQWPGLYRPLQSVRKQQSIPYRCYVPMHWTDCIITPKDIVIDTSYLNTKIGLQQPRNKQLNGLIYQNDRNFNMVGNLQPLLPVYDKSSLPARPMESVHSLIPINGRKSFDANKNNLLLSLKPSNTSVELYTNSDIIKPSNMPIVLGPIAKPLVQLPTGVISNDTNKQTANKQGNKLLLLDKFKEALEKLELKFYMTTFTKLSSSGSEGRRENGISFVQSALFLQLHLMAISTEVDNITKAEIDDCIGLHISDADKIELIKAVLPTLPNTNMDLVFRWQSRLVLGAGQNVSEQFIHGAAAALQLHLVHFHPEESAQSLSQKLNRMVEEDSKGAMHDTFEEEEFSEGLRALAMNTLYLRGRWRSAPTVLNGSWPFRDADGAPRRTVRMIRINDIMRYGDLTECNAEAIEVAYATPGLTLLILVPRGRSLRKLASHVVANTLHDITEKMTTMRVAATLPLYTLRMTLLLPSKLQTMGISGLFNTNITDNGQLRLSHGVQRLMFWAEAGRNAFKDDGIEWEETPEYEMVVDRPYMFFVRWHNMTLLNGNFVL</sequence>
<protein>
    <submittedName>
        <fullName evidence="8">Antichymotrypsin-2-like isoform X1</fullName>
    </submittedName>
</protein>
<dbReference type="InterPro" id="IPR023796">
    <property type="entry name" value="Serpin_dom"/>
</dbReference>
<dbReference type="Proteomes" id="UP001652740">
    <property type="component" value="Unplaced"/>
</dbReference>
<dbReference type="GO" id="GO:0004867">
    <property type="term" value="F:serine-type endopeptidase inhibitor activity"/>
    <property type="evidence" value="ECO:0007669"/>
    <property type="project" value="UniProtKB-KW"/>
</dbReference>
<evidence type="ECO:0000259" key="6">
    <source>
        <dbReference type="SMART" id="SM00093"/>
    </source>
</evidence>
<keyword evidence="5" id="KW-0732">Signal</keyword>
<dbReference type="SUPFAM" id="SSF56574">
    <property type="entry name" value="Serpins"/>
    <property type="match status" value="1"/>
</dbReference>
<keyword evidence="7" id="KW-1185">Reference proteome</keyword>
<evidence type="ECO:0000256" key="3">
    <source>
        <dbReference type="ARBA" id="ARBA00022900"/>
    </source>
</evidence>
<proteinExistence type="inferred from homology"/>
<dbReference type="Gene3D" id="2.30.39.10">
    <property type="entry name" value="Alpha-1-antitrypsin, domain 1"/>
    <property type="match status" value="1"/>
</dbReference>
<evidence type="ECO:0000256" key="5">
    <source>
        <dbReference type="SAM" id="SignalP"/>
    </source>
</evidence>
<dbReference type="Pfam" id="PF00079">
    <property type="entry name" value="Serpin"/>
    <property type="match status" value="1"/>
</dbReference>
<accession>A0A6J1X8J7</accession>
<gene>
    <name evidence="8" type="primary">LOC113522454</name>
</gene>
<feature type="domain" description="Serpin" evidence="6">
    <location>
        <begin position="229"/>
        <end position="581"/>
    </location>
</feature>